<gene>
    <name evidence="1" type="ORF">EDC19_2181</name>
</gene>
<evidence type="ECO:0000313" key="1">
    <source>
        <dbReference type="EMBL" id="TCK92446.1"/>
    </source>
</evidence>
<comment type="caution">
    <text evidence="1">The sequence shown here is derived from an EMBL/GenBank/DDBJ whole genome shotgun (WGS) entry which is preliminary data.</text>
</comment>
<name>A0A4R1MII3_9FIRM</name>
<keyword evidence="2" id="KW-1185">Reference proteome</keyword>
<protein>
    <submittedName>
        <fullName evidence="1">Uncharacterized protein</fullName>
    </submittedName>
</protein>
<reference evidence="1 2" key="1">
    <citation type="submission" date="2019-03" db="EMBL/GenBank/DDBJ databases">
        <title>Genomic Encyclopedia of Type Strains, Phase IV (KMG-IV): sequencing the most valuable type-strain genomes for metagenomic binning, comparative biology and taxonomic classification.</title>
        <authorList>
            <person name="Goeker M."/>
        </authorList>
    </citation>
    <scope>NUCLEOTIDE SEQUENCE [LARGE SCALE GENOMIC DNA]</scope>
    <source>
        <strain evidence="1 2">DSM 24176</strain>
    </source>
</reference>
<dbReference type="AlphaFoldDB" id="A0A4R1MII3"/>
<dbReference type="Proteomes" id="UP000294545">
    <property type="component" value="Unassembled WGS sequence"/>
</dbReference>
<sequence length="49" mass="5937">MIHFEDEIKKYKPCLEIEETEDSIYNYELKDISDILQEILKELKTETQS</sequence>
<dbReference type="RefSeq" id="WP_165868593.1">
    <property type="nucleotide sequence ID" value="NZ_SMGQ01000014.1"/>
</dbReference>
<organism evidence="1 2">
    <name type="scientific">Natranaerovirga hydrolytica</name>
    <dbReference type="NCBI Taxonomy" id="680378"/>
    <lineage>
        <taxon>Bacteria</taxon>
        <taxon>Bacillati</taxon>
        <taxon>Bacillota</taxon>
        <taxon>Clostridia</taxon>
        <taxon>Lachnospirales</taxon>
        <taxon>Natranaerovirgaceae</taxon>
        <taxon>Natranaerovirga</taxon>
    </lineage>
</organism>
<proteinExistence type="predicted"/>
<dbReference type="EMBL" id="SMGQ01000014">
    <property type="protein sequence ID" value="TCK92446.1"/>
    <property type="molecule type" value="Genomic_DNA"/>
</dbReference>
<evidence type="ECO:0000313" key="2">
    <source>
        <dbReference type="Proteomes" id="UP000294545"/>
    </source>
</evidence>
<accession>A0A4R1MII3</accession>